<reference evidence="2 3" key="1">
    <citation type="submission" date="2018-10" db="EMBL/GenBank/DDBJ databases">
        <authorList>
            <person name="Zhang X."/>
        </authorList>
    </citation>
    <scope>NUCLEOTIDE SEQUENCE [LARGE SCALE GENOMIC DNA]</scope>
    <source>
        <strain evidence="2 3">SK-G1</strain>
    </source>
</reference>
<keyword evidence="1" id="KW-1133">Transmembrane helix</keyword>
<organism evidence="2 3">
    <name type="scientific">Biomaibacter acetigenes</name>
    <dbReference type="NCBI Taxonomy" id="2316383"/>
    <lineage>
        <taxon>Bacteria</taxon>
        <taxon>Bacillati</taxon>
        <taxon>Bacillota</taxon>
        <taxon>Clostridia</taxon>
        <taxon>Thermosediminibacterales</taxon>
        <taxon>Tepidanaerobacteraceae</taxon>
        <taxon>Biomaibacter</taxon>
    </lineage>
</organism>
<dbReference type="Pfam" id="PF19928">
    <property type="entry name" value="DUF6391"/>
    <property type="match status" value="1"/>
</dbReference>
<dbReference type="Proteomes" id="UP000280960">
    <property type="component" value="Chromosome"/>
</dbReference>
<feature type="transmembrane region" description="Helical" evidence="1">
    <location>
        <begin position="135"/>
        <end position="153"/>
    </location>
</feature>
<keyword evidence="3" id="KW-1185">Reference proteome</keyword>
<evidence type="ECO:0000313" key="3">
    <source>
        <dbReference type="Proteomes" id="UP000280960"/>
    </source>
</evidence>
<dbReference type="AlphaFoldDB" id="A0A3G2R6H6"/>
<keyword evidence="1" id="KW-0812">Transmembrane</keyword>
<gene>
    <name evidence="2" type="ORF">D2962_10960</name>
</gene>
<proteinExistence type="predicted"/>
<dbReference type="KEGG" id="bacg:D2962_10960"/>
<evidence type="ECO:0000313" key="2">
    <source>
        <dbReference type="EMBL" id="AYO31052.1"/>
    </source>
</evidence>
<dbReference type="EMBL" id="CP033169">
    <property type="protein sequence ID" value="AYO31052.1"/>
    <property type="molecule type" value="Genomic_DNA"/>
</dbReference>
<keyword evidence="1" id="KW-0472">Membrane</keyword>
<name>A0A3G2R6H6_9FIRM</name>
<protein>
    <submittedName>
        <fullName evidence="2">Uncharacterized protein</fullName>
    </submittedName>
</protein>
<sequence>MPFLLLLVMLLVIFPYLIVPVMVFFGIGILFLLPYVLIFNSFYNVFTIPWQIMKIAADKRIRKNHSLEHATVNILEQRYGRPLRIGGLAYSNGFSISGPDLPSPYEVLDAAREGHYRMARGETYLAVHPRCGTSMAAASFLFSLVFILVLIFFHHISLLNIILAFLAANLLAKPFGKILQKFFTTYPDVRDMDVLDIYGKPTAFGFPFEIMVNPNRTYFIRTTAGGRGSWFFLS</sequence>
<evidence type="ECO:0000256" key="1">
    <source>
        <dbReference type="SAM" id="Phobius"/>
    </source>
</evidence>
<feature type="transmembrane region" description="Helical" evidence="1">
    <location>
        <begin position="6"/>
        <end position="33"/>
    </location>
</feature>
<accession>A0A3G2R6H6</accession>